<gene>
    <name evidence="4" type="ORF">DFH05DRAFT_787510</name>
</gene>
<keyword evidence="3" id="KW-0732">Signal</keyword>
<feature type="transmembrane region" description="Helical" evidence="2">
    <location>
        <begin position="156"/>
        <end position="176"/>
    </location>
</feature>
<protein>
    <submittedName>
        <fullName evidence="4">Uncharacterized protein</fullName>
    </submittedName>
</protein>
<feature type="region of interest" description="Disordered" evidence="1">
    <location>
        <begin position="105"/>
        <end position="131"/>
    </location>
</feature>
<feature type="signal peptide" evidence="3">
    <location>
        <begin position="1"/>
        <end position="21"/>
    </location>
</feature>
<dbReference type="PROSITE" id="PS51257">
    <property type="entry name" value="PROKAR_LIPOPROTEIN"/>
    <property type="match status" value="1"/>
</dbReference>
<accession>A0A9W8P5F0</accession>
<dbReference type="Proteomes" id="UP001142393">
    <property type="component" value="Unassembled WGS sequence"/>
</dbReference>
<evidence type="ECO:0000256" key="1">
    <source>
        <dbReference type="SAM" id="MobiDB-lite"/>
    </source>
</evidence>
<feature type="chain" id="PRO_5040959589" evidence="3">
    <location>
        <begin position="22"/>
        <end position="218"/>
    </location>
</feature>
<keyword evidence="2" id="KW-0812">Transmembrane</keyword>
<keyword evidence="2" id="KW-1133">Transmembrane helix</keyword>
<organism evidence="4 5">
    <name type="scientific">Lentinula detonsa</name>
    <dbReference type="NCBI Taxonomy" id="2804962"/>
    <lineage>
        <taxon>Eukaryota</taxon>
        <taxon>Fungi</taxon>
        <taxon>Dikarya</taxon>
        <taxon>Basidiomycota</taxon>
        <taxon>Agaricomycotina</taxon>
        <taxon>Agaricomycetes</taxon>
        <taxon>Agaricomycetidae</taxon>
        <taxon>Agaricales</taxon>
        <taxon>Marasmiineae</taxon>
        <taxon>Omphalotaceae</taxon>
        <taxon>Lentinula</taxon>
    </lineage>
</organism>
<reference evidence="4 5" key="1">
    <citation type="journal article" date="2023" name="Proc. Natl. Acad. Sci. U.S.A.">
        <title>A global phylogenomic analysis of the shiitake genus Lentinula.</title>
        <authorList>
            <person name="Sierra-Patev S."/>
            <person name="Min B."/>
            <person name="Naranjo-Ortiz M."/>
            <person name="Looney B."/>
            <person name="Konkel Z."/>
            <person name="Slot J.C."/>
            <person name="Sakamoto Y."/>
            <person name="Steenwyk J.L."/>
            <person name="Rokas A."/>
            <person name="Carro J."/>
            <person name="Camarero S."/>
            <person name="Ferreira P."/>
            <person name="Molpeceres G."/>
            <person name="Ruiz-Duenas F.J."/>
            <person name="Serrano A."/>
            <person name="Henrissat B."/>
            <person name="Drula E."/>
            <person name="Hughes K.W."/>
            <person name="Mata J.L."/>
            <person name="Ishikawa N.K."/>
            <person name="Vargas-Isla R."/>
            <person name="Ushijima S."/>
            <person name="Smith C.A."/>
            <person name="Donoghue J."/>
            <person name="Ahrendt S."/>
            <person name="Andreopoulos W."/>
            <person name="He G."/>
            <person name="LaButti K."/>
            <person name="Lipzen A."/>
            <person name="Ng V."/>
            <person name="Riley R."/>
            <person name="Sandor L."/>
            <person name="Barry K."/>
            <person name="Martinez A.T."/>
            <person name="Xiao Y."/>
            <person name="Gibbons J.G."/>
            <person name="Terashima K."/>
            <person name="Grigoriev I.V."/>
            <person name="Hibbett D."/>
        </authorList>
    </citation>
    <scope>NUCLEOTIDE SEQUENCE [LARGE SCALE GENOMIC DNA]</scope>
    <source>
        <strain evidence="4 5">TFB7810</strain>
    </source>
</reference>
<keyword evidence="5" id="KW-1185">Reference proteome</keyword>
<evidence type="ECO:0000256" key="2">
    <source>
        <dbReference type="SAM" id="Phobius"/>
    </source>
</evidence>
<sequence length="218" mass="24056">MLKFLLFSLLCTIICSCGTHAAYISIHDQKQSWAGLQEGLMVTPALDELDTQYLCDVMIANDAFQISVHATSSDNWATTYLDGTELSKEYIAVIDQHLRTNLGQTISPTSTSDHDHSYSLSSSSSPGTSSSISCKRLDISGSALRQRIGFMHIIDLLSIVGVGFLAATASGIAALLRRHDHQRPSTEIPRFLQLNHLHERPHSDETDYVFDYIKSKLG</sequence>
<evidence type="ECO:0000313" key="4">
    <source>
        <dbReference type="EMBL" id="KAJ3747261.1"/>
    </source>
</evidence>
<feature type="compositionally biased region" description="Low complexity" evidence="1">
    <location>
        <begin position="118"/>
        <end position="131"/>
    </location>
</feature>
<name>A0A9W8P5F0_9AGAR</name>
<comment type="caution">
    <text evidence="4">The sequence shown here is derived from an EMBL/GenBank/DDBJ whole genome shotgun (WGS) entry which is preliminary data.</text>
</comment>
<evidence type="ECO:0000313" key="5">
    <source>
        <dbReference type="Proteomes" id="UP001142393"/>
    </source>
</evidence>
<dbReference type="EMBL" id="JANVFU010000003">
    <property type="protein sequence ID" value="KAJ3747261.1"/>
    <property type="molecule type" value="Genomic_DNA"/>
</dbReference>
<proteinExistence type="predicted"/>
<keyword evidence="2" id="KW-0472">Membrane</keyword>
<dbReference type="AlphaFoldDB" id="A0A9W8P5F0"/>
<evidence type="ECO:0000256" key="3">
    <source>
        <dbReference type="SAM" id="SignalP"/>
    </source>
</evidence>